<keyword evidence="5" id="KW-1185">Reference proteome</keyword>
<dbReference type="Proteomes" id="UP001521116">
    <property type="component" value="Unassembled WGS sequence"/>
</dbReference>
<dbReference type="InterPro" id="IPR016181">
    <property type="entry name" value="Acyl_CoA_acyltransferase"/>
</dbReference>
<dbReference type="PANTHER" id="PTHR31438:SF7">
    <property type="entry name" value="ACYLTRANSFERASE MBTK_IUCB-LIKE CONSERVED DOMAIN-CONTAINING PROTEIN"/>
    <property type="match status" value="1"/>
</dbReference>
<dbReference type="SUPFAM" id="SSF55729">
    <property type="entry name" value="Acyl-CoA N-acyltransferases (Nat)"/>
    <property type="match status" value="1"/>
</dbReference>
<evidence type="ECO:0000313" key="5">
    <source>
        <dbReference type="Proteomes" id="UP001521116"/>
    </source>
</evidence>
<comment type="similarity">
    <text evidence="1">Belongs to the lysine N-acyltransferase MbtK family.</text>
</comment>
<feature type="region of interest" description="Disordered" evidence="2">
    <location>
        <begin position="54"/>
        <end position="90"/>
    </location>
</feature>
<organism evidence="4 5">
    <name type="scientific">Neofusicoccum ribis</name>
    <dbReference type="NCBI Taxonomy" id="45134"/>
    <lineage>
        <taxon>Eukaryota</taxon>
        <taxon>Fungi</taxon>
        <taxon>Dikarya</taxon>
        <taxon>Ascomycota</taxon>
        <taxon>Pezizomycotina</taxon>
        <taxon>Dothideomycetes</taxon>
        <taxon>Dothideomycetes incertae sedis</taxon>
        <taxon>Botryosphaeriales</taxon>
        <taxon>Botryosphaeriaceae</taxon>
        <taxon>Neofusicoccum</taxon>
    </lineage>
</organism>
<dbReference type="PANTHER" id="PTHR31438">
    <property type="entry name" value="LYSINE N-ACYLTRANSFERASE C17G9.06C-RELATED"/>
    <property type="match status" value="1"/>
</dbReference>
<name>A0ABR3SK79_9PEZI</name>
<evidence type="ECO:0000256" key="2">
    <source>
        <dbReference type="SAM" id="MobiDB-lite"/>
    </source>
</evidence>
<protein>
    <recommendedName>
        <fullName evidence="3">Acyltransferase MbtK/IucB-like conserved domain-containing protein</fullName>
    </recommendedName>
</protein>
<dbReference type="EMBL" id="JAJVDC020000133">
    <property type="protein sequence ID" value="KAL1622578.1"/>
    <property type="molecule type" value="Genomic_DNA"/>
</dbReference>
<sequence>MSLQSVEAFQFSDAEKPSAVAKLRLPHPHLTTYYALDSGRTWSDGTRLLQVHKADEEGTQDPPSPFHNDSFLFSTPKQDAPESELPPTSNNTAWARARRAPWAVFTWDSEAAPSLGQLWLAIYFILTIQPDLEIFRVSLQGANSATAASTLTTSMVATAHPQRSDDAAATPEPEDTLVVLRGAFWQGAGSPFPHRAPWTPTLTPTTVQPVDEILTTLFPTTRTHTRHPRRPAKPAPGSVVYSRYIPSLDEHFSLIALDWTDPSHVALFHTWQNDPRVAAGWHETGTLSAHQSYLERQHLDPHTLPVLGRFDSTPFSYFEVYWAAEDAVGAHYDAGAYDRGRHSLVGDAAFRGERRARGWWPCVVHYCFLDDARTAAVVGEPLATNATVMKYDYMFGLNVERYIDFPHKRAALVRCSRQRFFHLSPLNVGSGGVVAGVALPFPSKL</sequence>
<comment type="caution">
    <text evidence="4">The sequence shown here is derived from an EMBL/GenBank/DDBJ whole genome shotgun (WGS) entry which is preliminary data.</text>
</comment>
<evidence type="ECO:0000256" key="1">
    <source>
        <dbReference type="ARBA" id="ARBA00009893"/>
    </source>
</evidence>
<dbReference type="Gene3D" id="3.40.630.30">
    <property type="match status" value="1"/>
</dbReference>
<feature type="domain" description="Acyltransferase MbtK/IucB-like conserved" evidence="3">
    <location>
        <begin position="255"/>
        <end position="304"/>
    </location>
</feature>
<reference evidence="4 5" key="1">
    <citation type="submission" date="2024-02" db="EMBL/GenBank/DDBJ databases">
        <title>De novo assembly and annotation of 12 fungi associated with fruit tree decline syndrome in Ontario, Canada.</title>
        <authorList>
            <person name="Sulman M."/>
            <person name="Ellouze W."/>
            <person name="Ilyukhin E."/>
        </authorList>
    </citation>
    <scope>NUCLEOTIDE SEQUENCE [LARGE SCALE GENOMIC DNA]</scope>
    <source>
        <strain evidence="4 5">M1-105</strain>
    </source>
</reference>
<evidence type="ECO:0000313" key="4">
    <source>
        <dbReference type="EMBL" id="KAL1622578.1"/>
    </source>
</evidence>
<accession>A0ABR3SK79</accession>
<proteinExistence type="inferred from homology"/>
<evidence type="ECO:0000259" key="3">
    <source>
        <dbReference type="SMART" id="SM01006"/>
    </source>
</evidence>
<dbReference type="InterPro" id="IPR019432">
    <property type="entry name" value="Acyltransferase_MbtK/IucB-like"/>
</dbReference>
<dbReference type="Pfam" id="PF13523">
    <property type="entry name" value="Acetyltransf_8"/>
    <property type="match status" value="1"/>
</dbReference>
<gene>
    <name evidence="4" type="ORF">SLS56_008689</name>
</gene>
<dbReference type="SMART" id="SM01006">
    <property type="entry name" value="AlcB"/>
    <property type="match status" value="1"/>
</dbReference>